<evidence type="ECO:0000256" key="4">
    <source>
        <dbReference type="ARBA" id="ARBA00023157"/>
    </source>
</evidence>
<dbReference type="Gene3D" id="2.170.140.10">
    <property type="entry name" value="Chitin binding domain"/>
    <property type="match status" value="4"/>
</dbReference>
<dbReference type="PROSITE" id="PS50940">
    <property type="entry name" value="CHIT_BIND_II"/>
    <property type="match status" value="4"/>
</dbReference>
<dbReference type="GO" id="GO:0005576">
    <property type="term" value="C:extracellular region"/>
    <property type="evidence" value="ECO:0007669"/>
    <property type="project" value="InterPro"/>
</dbReference>
<dbReference type="OrthoDB" id="6020543at2759"/>
<accession>B3MAL7</accession>
<feature type="domain" description="Chitin-binding type-2" evidence="6">
    <location>
        <begin position="226"/>
        <end position="275"/>
    </location>
</feature>
<dbReference type="KEGG" id="dan:6506125"/>
<dbReference type="PANTHER" id="PTHR23301:SF0">
    <property type="entry name" value="CHITIN-BINDING TYPE-2 DOMAIN-CONTAINING PROTEIN-RELATED"/>
    <property type="match status" value="1"/>
</dbReference>
<name>B3MAL7_DROAN</name>
<sequence length="275" mass="30838">MKTSEGRDLILYPAVVHLRVLPLLVLIGIAAGADVNICENVANNLFVPHVSNCSEYYLCMEEVAVPRSCPNGYFFDARTQECAELMETECIQSCKGRGLSSFGYARTCDKYVLCFDNTPVIRQCAEDLQYNDQTDRCDYPQYVDCAENLCIRQNNPQAIVYAASKARCDKYYICMDGLPIAQNCTSGLQFNNKTDSCDYPSNVECEVETLKRNILPFARAPPRRATIDCPAEGAHFIAHEKRQDAYYYCLNGRGVTLDCTPGLVFDAQISECRLP</sequence>
<keyword evidence="4" id="KW-1015">Disulfide bond</keyword>
<keyword evidence="1" id="KW-0147">Chitin-binding</keyword>
<dbReference type="PhylomeDB" id="B3MAL7"/>
<protein>
    <recommendedName>
        <fullName evidence="6">Chitin-binding type-2 domain-containing protein</fullName>
    </recommendedName>
</protein>
<dbReference type="SUPFAM" id="SSF57625">
    <property type="entry name" value="Invertebrate chitin-binding proteins"/>
    <property type="match status" value="4"/>
</dbReference>
<keyword evidence="2" id="KW-0732">Signal</keyword>
<keyword evidence="8" id="KW-1185">Reference proteome</keyword>
<keyword evidence="3" id="KW-0677">Repeat</keyword>
<proteinExistence type="predicted"/>
<dbReference type="HOGENOM" id="CLU_062693_1_0_1"/>
<evidence type="ECO:0000313" key="7">
    <source>
        <dbReference type="EMBL" id="EDV41304.1"/>
    </source>
</evidence>
<dbReference type="Proteomes" id="UP000007801">
    <property type="component" value="Unassembled WGS sequence"/>
</dbReference>
<dbReference type="GeneID" id="6506125"/>
<gene>
    <name evidence="7" type="primary">Dana\GF23484</name>
    <name evidence="7" type="synonym">dana_GLEANR_8277</name>
    <name evidence="7" type="ORF">GF23484</name>
</gene>
<dbReference type="InterPro" id="IPR051940">
    <property type="entry name" value="Chitin_bind-dev_reg"/>
</dbReference>
<dbReference type="OMA" id="RGECREP"/>
<keyword evidence="5" id="KW-0325">Glycoprotein</keyword>
<dbReference type="PANTHER" id="PTHR23301">
    <property type="entry name" value="CHITIN BINDING PERITROPHIN-A"/>
    <property type="match status" value="1"/>
</dbReference>
<evidence type="ECO:0000259" key="6">
    <source>
        <dbReference type="PROSITE" id="PS50940"/>
    </source>
</evidence>
<organism evidence="7 8">
    <name type="scientific">Drosophila ananassae</name>
    <name type="common">Fruit fly</name>
    <dbReference type="NCBI Taxonomy" id="7217"/>
    <lineage>
        <taxon>Eukaryota</taxon>
        <taxon>Metazoa</taxon>
        <taxon>Ecdysozoa</taxon>
        <taxon>Arthropoda</taxon>
        <taxon>Hexapoda</taxon>
        <taxon>Insecta</taxon>
        <taxon>Pterygota</taxon>
        <taxon>Neoptera</taxon>
        <taxon>Endopterygota</taxon>
        <taxon>Diptera</taxon>
        <taxon>Brachycera</taxon>
        <taxon>Muscomorpha</taxon>
        <taxon>Ephydroidea</taxon>
        <taxon>Drosophilidae</taxon>
        <taxon>Drosophila</taxon>
        <taxon>Sophophora</taxon>
    </lineage>
</organism>
<dbReference type="InParanoid" id="B3MAL7"/>
<dbReference type="Pfam" id="PF01607">
    <property type="entry name" value="CBM_14"/>
    <property type="match status" value="4"/>
</dbReference>
<dbReference type="InterPro" id="IPR036508">
    <property type="entry name" value="Chitin-bd_dom_sf"/>
</dbReference>
<reference evidence="7 8" key="1">
    <citation type="journal article" date="2007" name="Nature">
        <title>Evolution of genes and genomes on the Drosophila phylogeny.</title>
        <authorList>
            <consortium name="Drosophila 12 Genomes Consortium"/>
            <person name="Clark A.G."/>
            <person name="Eisen M.B."/>
            <person name="Smith D.R."/>
            <person name="Bergman C.M."/>
            <person name="Oliver B."/>
            <person name="Markow T.A."/>
            <person name="Kaufman T.C."/>
            <person name="Kellis M."/>
            <person name="Gelbart W."/>
            <person name="Iyer V.N."/>
            <person name="Pollard D.A."/>
            <person name="Sackton T.B."/>
            <person name="Larracuente A.M."/>
            <person name="Singh N.D."/>
            <person name="Abad J.P."/>
            <person name="Abt D.N."/>
            <person name="Adryan B."/>
            <person name="Aguade M."/>
            <person name="Akashi H."/>
            <person name="Anderson W.W."/>
            <person name="Aquadro C.F."/>
            <person name="Ardell D.H."/>
            <person name="Arguello R."/>
            <person name="Artieri C.G."/>
            <person name="Barbash D.A."/>
            <person name="Barker D."/>
            <person name="Barsanti P."/>
            <person name="Batterham P."/>
            <person name="Batzoglou S."/>
            <person name="Begun D."/>
            <person name="Bhutkar A."/>
            <person name="Blanco E."/>
            <person name="Bosak S.A."/>
            <person name="Bradley R.K."/>
            <person name="Brand A.D."/>
            <person name="Brent M.R."/>
            <person name="Brooks A.N."/>
            <person name="Brown R.H."/>
            <person name="Butlin R.K."/>
            <person name="Caggese C."/>
            <person name="Calvi B.R."/>
            <person name="Bernardo de Carvalho A."/>
            <person name="Caspi A."/>
            <person name="Castrezana S."/>
            <person name="Celniker S.E."/>
            <person name="Chang J.L."/>
            <person name="Chapple C."/>
            <person name="Chatterji S."/>
            <person name="Chinwalla A."/>
            <person name="Civetta A."/>
            <person name="Clifton S.W."/>
            <person name="Comeron J.M."/>
            <person name="Costello J.C."/>
            <person name="Coyne J.A."/>
            <person name="Daub J."/>
            <person name="David R.G."/>
            <person name="Delcher A.L."/>
            <person name="Delehaunty K."/>
            <person name="Do C.B."/>
            <person name="Ebling H."/>
            <person name="Edwards K."/>
            <person name="Eickbush T."/>
            <person name="Evans J.D."/>
            <person name="Filipski A."/>
            <person name="Findeiss S."/>
            <person name="Freyhult E."/>
            <person name="Fulton L."/>
            <person name="Fulton R."/>
            <person name="Garcia A.C."/>
            <person name="Gardiner A."/>
            <person name="Garfield D.A."/>
            <person name="Garvin B.E."/>
            <person name="Gibson G."/>
            <person name="Gilbert D."/>
            <person name="Gnerre S."/>
            <person name="Godfrey J."/>
            <person name="Good R."/>
            <person name="Gotea V."/>
            <person name="Gravely B."/>
            <person name="Greenberg A.J."/>
            <person name="Griffiths-Jones S."/>
            <person name="Gross S."/>
            <person name="Guigo R."/>
            <person name="Gustafson E.A."/>
            <person name="Haerty W."/>
            <person name="Hahn M.W."/>
            <person name="Halligan D.L."/>
            <person name="Halpern A.L."/>
            <person name="Halter G.M."/>
            <person name="Han M.V."/>
            <person name="Heger A."/>
            <person name="Hillier L."/>
            <person name="Hinrichs A.S."/>
            <person name="Holmes I."/>
            <person name="Hoskins R.A."/>
            <person name="Hubisz M.J."/>
            <person name="Hultmark D."/>
            <person name="Huntley M.A."/>
            <person name="Jaffe D.B."/>
            <person name="Jagadeeshan S."/>
            <person name="Jeck W.R."/>
            <person name="Johnson J."/>
            <person name="Jones C.D."/>
            <person name="Jordan W.C."/>
            <person name="Karpen G.H."/>
            <person name="Kataoka E."/>
            <person name="Keightley P.D."/>
            <person name="Kheradpour P."/>
            <person name="Kirkness E.F."/>
            <person name="Koerich L.B."/>
            <person name="Kristiansen K."/>
            <person name="Kudrna D."/>
            <person name="Kulathinal R.J."/>
            <person name="Kumar S."/>
            <person name="Kwok R."/>
            <person name="Lander E."/>
            <person name="Langley C.H."/>
            <person name="Lapoint R."/>
            <person name="Lazzaro B.P."/>
            <person name="Lee S.J."/>
            <person name="Levesque L."/>
            <person name="Li R."/>
            <person name="Lin C.F."/>
            <person name="Lin M.F."/>
            <person name="Lindblad-Toh K."/>
            <person name="Llopart A."/>
            <person name="Long M."/>
            <person name="Low L."/>
            <person name="Lozovsky E."/>
            <person name="Lu J."/>
            <person name="Luo M."/>
            <person name="Machado C.A."/>
            <person name="Makalowski W."/>
            <person name="Marzo M."/>
            <person name="Matsuda M."/>
            <person name="Matzkin L."/>
            <person name="McAllister B."/>
            <person name="McBride C.S."/>
            <person name="McKernan B."/>
            <person name="McKernan K."/>
            <person name="Mendez-Lago M."/>
            <person name="Minx P."/>
            <person name="Mollenhauer M.U."/>
            <person name="Montooth K."/>
            <person name="Mount S.M."/>
            <person name="Mu X."/>
            <person name="Myers E."/>
            <person name="Negre B."/>
            <person name="Newfeld S."/>
            <person name="Nielsen R."/>
            <person name="Noor M.A."/>
            <person name="O'Grady P."/>
            <person name="Pachter L."/>
            <person name="Papaceit M."/>
            <person name="Parisi M.J."/>
            <person name="Parisi M."/>
            <person name="Parts L."/>
            <person name="Pedersen J.S."/>
            <person name="Pesole G."/>
            <person name="Phillippy A.M."/>
            <person name="Ponting C.P."/>
            <person name="Pop M."/>
            <person name="Porcelli D."/>
            <person name="Powell J.R."/>
            <person name="Prohaska S."/>
            <person name="Pruitt K."/>
            <person name="Puig M."/>
            <person name="Quesneville H."/>
            <person name="Ram K.R."/>
            <person name="Rand D."/>
            <person name="Rasmussen M.D."/>
            <person name="Reed L.K."/>
            <person name="Reenan R."/>
            <person name="Reily A."/>
            <person name="Remington K.A."/>
            <person name="Rieger T.T."/>
            <person name="Ritchie M.G."/>
            <person name="Robin C."/>
            <person name="Rogers Y.H."/>
            <person name="Rohde C."/>
            <person name="Rozas J."/>
            <person name="Rubenfield M.J."/>
            <person name="Ruiz A."/>
            <person name="Russo S."/>
            <person name="Salzberg S.L."/>
            <person name="Sanchez-Gracia A."/>
            <person name="Saranga D.J."/>
            <person name="Sato H."/>
            <person name="Schaeffer S.W."/>
            <person name="Schatz M.C."/>
            <person name="Schlenke T."/>
            <person name="Schwartz R."/>
            <person name="Segarra C."/>
            <person name="Singh R.S."/>
            <person name="Sirot L."/>
            <person name="Sirota M."/>
            <person name="Sisneros N.B."/>
            <person name="Smith C.D."/>
            <person name="Smith T.F."/>
            <person name="Spieth J."/>
            <person name="Stage D.E."/>
            <person name="Stark A."/>
            <person name="Stephan W."/>
            <person name="Strausberg R.L."/>
            <person name="Strempel S."/>
            <person name="Sturgill D."/>
            <person name="Sutton G."/>
            <person name="Sutton G.G."/>
            <person name="Tao W."/>
            <person name="Teichmann S."/>
            <person name="Tobari Y.N."/>
            <person name="Tomimura Y."/>
            <person name="Tsolas J.M."/>
            <person name="Valente V.L."/>
            <person name="Venter E."/>
            <person name="Venter J.C."/>
            <person name="Vicario S."/>
            <person name="Vieira F.G."/>
            <person name="Vilella A.J."/>
            <person name="Villasante A."/>
            <person name="Walenz B."/>
            <person name="Wang J."/>
            <person name="Wasserman M."/>
            <person name="Watts T."/>
            <person name="Wilson D."/>
            <person name="Wilson R.K."/>
            <person name="Wing R.A."/>
            <person name="Wolfner M.F."/>
            <person name="Wong A."/>
            <person name="Wong G.K."/>
            <person name="Wu C.I."/>
            <person name="Wu G."/>
            <person name="Yamamoto D."/>
            <person name="Yang H.P."/>
            <person name="Yang S.P."/>
            <person name="Yorke J.A."/>
            <person name="Yoshida K."/>
            <person name="Zdobnov E."/>
            <person name="Zhang P."/>
            <person name="Zhang Y."/>
            <person name="Zimin A.V."/>
            <person name="Baldwin J."/>
            <person name="Abdouelleil A."/>
            <person name="Abdulkadir J."/>
            <person name="Abebe A."/>
            <person name="Abera B."/>
            <person name="Abreu J."/>
            <person name="Acer S.C."/>
            <person name="Aftuck L."/>
            <person name="Alexander A."/>
            <person name="An P."/>
            <person name="Anderson E."/>
            <person name="Anderson S."/>
            <person name="Arachi H."/>
            <person name="Azer M."/>
            <person name="Bachantsang P."/>
            <person name="Barry A."/>
            <person name="Bayul T."/>
            <person name="Berlin A."/>
            <person name="Bessette D."/>
            <person name="Bloom T."/>
            <person name="Blye J."/>
            <person name="Boguslavskiy L."/>
            <person name="Bonnet C."/>
            <person name="Boukhgalter B."/>
            <person name="Bourzgui I."/>
            <person name="Brown A."/>
            <person name="Cahill P."/>
            <person name="Channer S."/>
            <person name="Cheshatsang Y."/>
            <person name="Chuda L."/>
            <person name="Citroen M."/>
            <person name="Collymore A."/>
            <person name="Cooke P."/>
            <person name="Costello M."/>
            <person name="D'Aco K."/>
            <person name="Daza R."/>
            <person name="De Haan G."/>
            <person name="DeGray S."/>
            <person name="DeMaso C."/>
            <person name="Dhargay N."/>
            <person name="Dooley K."/>
            <person name="Dooley E."/>
            <person name="Doricent M."/>
            <person name="Dorje P."/>
            <person name="Dorjee K."/>
            <person name="Dupes A."/>
            <person name="Elong R."/>
            <person name="Falk J."/>
            <person name="Farina A."/>
            <person name="Faro S."/>
            <person name="Ferguson D."/>
            <person name="Fisher S."/>
            <person name="Foley C.D."/>
            <person name="Franke A."/>
            <person name="Friedrich D."/>
            <person name="Gadbois L."/>
            <person name="Gearin G."/>
            <person name="Gearin C.R."/>
            <person name="Giannoukos G."/>
            <person name="Goode T."/>
            <person name="Graham J."/>
            <person name="Grandbois E."/>
            <person name="Grewal S."/>
            <person name="Gyaltsen K."/>
            <person name="Hafez N."/>
            <person name="Hagos B."/>
            <person name="Hall J."/>
            <person name="Henson C."/>
            <person name="Hollinger A."/>
            <person name="Honan T."/>
            <person name="Huard M.D."/>
            <person name="Hughes L."/>
            <person name="Hurhula B."/>
            <person name="Husby M.E."/>
            <person name="Kamat A."/>
            <person name="Kanga B."/>
            <person name="Kashin S."/>
            <person name="Khazanovich D."/>
            <person name="Kisner P."/>
            <person name="Lance K."/>
            <person name="Lara M."/>
            <person name="Lee W."/>
            <person name="Lennon N."/>
            <person name="Letendre F."/>
            <person name="LeVine R."/>
            <person name="Lipovsky A."/>
            <person name="Liu X."/>
            <person name="Liu J."/>
            <person name="Liu S."/>
            <person name="Lokyitsang T."/>
            <person name="Lokyitsang Y."/>
            <person name="Lubonja R."/>
            <person name="Lui A."/>
            <person name="MacDonald P."/>
            <person name="Magnisalis V."/>
            <person name="Maru K."/>
            <person name="Matthews C."/>
            <person name="McCusker W."/>
            <person name="McDonough S."/>
            <person name="Mehta T."/>
            <person name="Meldrim J."/>
            <person name="Meneus L."/>
            <person name="Mihai O."/>
            <person name="Mihalev A."/>
            <person name="Mihova T."/>
            <person name="Mittelman R."/>
            <person name="Mlenga V."/>
            <person name="Montmayeur A."/>
            <person name="Mulrain L."/>
            <person name="Navidi A."/>
            <person name="Naylor J."/>
            <person name="Negash T."/>
            <person name="Nguyen T."/>
            <person name="Nguyen N."/>
            <person name="Nicol R."/>
            <person name="Norbu C."/>
            <person name="Norbu N."/>
            <person name="Novod N."/>
            <person name="O'Neill B."/>
            <person name="Osman S."/>
            <person name="Markiewicz E."/>
            <person name="Oyono O.L."/>
            <person name="Patti C."/>
            <person name="Phunkhang P."/>
            <person name="Pierre F."/>
            <person name="Priest M."/>
            <person name="Raghuraman S."/>
            <person name="Rege F."/>
            <person name="Reyes R."/>
            <person name="Rise C."/>
            <person name="Rogov P."/>
            <person name="Ross K."/>
            <person name="Ryan E."/>
            <person name="Settipalli S."/>
            <person name="Shea T."/>
            <person name="Sherpa N."/>
            <person name="Shi L."/>
            <person name="Shih D."/>
            <person name="Sparrow T."/>
            <person name="Spaulding J."/>
            <person name="Stalker J."/>
            <person name="Stange-Thomann N."/>
            <person name="Stavropoulos S."/>
            <person name="Stone C."/>
            <person name="Strader C."/>
            <person name="Tesfaye S."/>
            <person name="Thomson T."/>
            <person name="Thoulutsang Y."/>
            <person name="Thoulutsang D."/>
            <person name="Topham K."/>
            <person name="Topping I."/>
            <person name="Tsamla T."/>
            <person name="Vassiliev H."/>
            <person name="Vo A."/>
            <person name="Wangchuk T."/>
            <person name="Wangdi T."/>
            <person name="Weiand M."/>
            <person name="Wilkinson J."/>
            <person name="Wilson A."/>
            <person name="Yadav S."/>
            <person name="Young G."/>
            <person name="Yu Q."/>
            <person name="Zembek L."/>
            <person name="Zhong D."/>
            <person name="Zimmer A."/>
            <person name="Zwirko Z."/>
            <person name="Jaffe D.B."/>
            <person name="Alvarez P."/>
            <person name="Brockman W."/>
            <person name="Butler J."/>
            <person name="Chin C."/>
            <person name="Gnerre S."/>
            <person name="Grabherr M."/>
            <person name="Kleber M."/>
            <person name="Mauceli E."/>
            <person name="MacCallum I."/>
        </authorList>
    </citation>
    <scope>NUCLEOTIDE SEQUENCE [LARGE SCALE GENOMIC DNA]</scope>
    <source>
        <strain evidence="8">Tucson 14024-0371.13</strain>
    </source>
</reference>
<dbReference type="GO" id="GO:0008061">
    <property type="term" value="F:chitin binding"/>
    <property type="evidence" value="ECO:0007669"/>
    <property type="project" value="UniProtKB-KW"/>
</dbReference>
<dbReference type="STRING" id="7217.B3MAL7"/>
<evidence type="ECO:0000256" key="1">
    <source>
        <dbReference type="ARBA" id="ARBA00022669"/>
    </source>
</evidence>
<feature type="domain" description="Chitin-binding type-2" evidence="6">
    <location>
        <begin position="35"/>
        <end position="92"/>
    </location>
</feature>
<dbReference type="EMBL" id="CH902618">
    <property type="protein sequence ID" value="EDV41304.1"/>
    <property type="molecule type" value="Genomic_DNA"/>
</dbReference>
<evidence type="ECO:0000256" key="2">
    <source>
        <dbReference type="ARBA" id="ARBA00022729"/>
    </source>
</evidence>
<dbReference type="SMART" id="SM00494">
    <property type="entry name" value="ChtBD2"/>
    <property type="match status" value="4"/>
</dbReference>
<evidence type="ECO:0000256" key="5">
    <source>
        <dbReference type="ARBA" id="ARBA00023180"/>
    </source>
</evidence>
<dbReference type="eggNOG" id="ENOG502TESP">
    <property type="taxonomic scope" value="Eukaryota"/>
</dbReference>
<feature type="domain" description="Chitin-binding type-2" evidence="6">
    <location>
        <begin position="94"/>
        <end position="145"/>
    </location>
</feature>
<dbReference type="AlphaFoldDB" id="B3MAL7"/>
<evidence type="ECO:0000313" key="8">
    <source>
        <dbReference type="Proteomes" id="UP000007801"/>
    </source>
</evidence>
<feature type="domain" description="Chitin-binding type-2" evidence="6">
    <location>
        <begin position="147"/>
        <end position="207"/>
    </location>
</feature>
<evidence type="ECO:0000256" key="3">
    <source>
        <dbReference type="ARBA" id="ARBA00022737"/>
    </source>
</evidence>
<dbReference type="InterPro" id="IPR002557">
    <property type="entry name" value="Chitin-bd_dom"/>
</dbReference>